<evidence type="ECO:0000256" key="1">
    <source>
        <dbReference type="ARBA" id="ARBA00001946"/>
    </source>
</evidence>
<dbReference type="GO" id="GO:0005829">
    <property type="term" value="C:cytosol"/>
    <property type="evidence" value="ECO:0007669"/>
    <property type="project" value="TreeGrafter"/>
</dbReference>
<reference evidence="18 19" key="1">
    <citation type="submission" date="2019-03" db="EMBL/GenBank/DDBJ databases">
        <title>Genomic Encyclopedia of Type Strains, Phase IV (KMG-IV): sequencing the most valuable type-strain genomes for metagenomic binning, comparative biology and taxonomic classification.</title>
        <authorList>
            <person name="Goeker M."/>
        </authorList>
    </citation>
    <scope>NUCLEOTIDE SEQUENCE [LARGE SCALE GENOMIC DNA]</scope>
    <source>
        <strain evidence="18 19">DSM 15969</strain>
    </source>
</reference>
<comment type="function">
    <text evidence="15">Functions in the biosynthesis of branched-chain amino acids. Catalyzes the dehydration of (2R,3R)-2,3-dihydroxy-3-methylpentanoate (2,3-dihydroxy-3-methylvalerate) into 2-oxo-3-methylpentanoate (2-oxo-3-methylvalerate) and of (2R)-2,3-dihydroxy-3-methylbutanoate (2,3-dihydroxyisovalerate) into 2-oxo-3-methylbutanoate (2-oxoisovalerate), the penultimate precursor to L-isoleucine and L-valine, respectively.</text>
</comment>
<dbReference type="SUPFAM" id="SSF143975">
    <property type="entry name" value="IlvD/EDD N-terminal domain-like"/>
    <property type="match status" value="1"/>
</dbReference>
<evidence type="ECO:0000256" key="7">
    <source>
        <dbReference type="ARBA" id="ARBA00023004"/>
    </source>
</evidence>
<feature type="modified residue" description="N6-carboxylysine" evidence="15">
    <location>
        <position position="121"/>
    </location>
</feature>
<comment type="catalytic activity">
    <reaction evidence="15">
        <text>(2R,3R)-2,3-dihydroxy-3-methylpentanoate = (S)-3-methyl-2-oxopentanoate + H2O</text>
        <dbReference type="Rhea" id="RHEA:27694"/>
        <dbReference type="ChEBI" id="CHEBI:15377"/>
        <dbReference type="ChEBI" id="CHEBI:35146"/>
        <dbReference type="ChEBI" id="CHEBI:49258"/>
        <dbReference type="EC" id="4.2.1.9"/>
    </reaction>
</comment>
<keyword evidence="4 15" id="KW-0001">2Fe-2S</keyword>
<sequence>MRSDIVKKGSTRAAHRSLFYAMGYTPEELQKPMIGVVNAFNEIIPGHMHLRDVAEAVKTGIAAAGGMAVEFPAIGICDGIAMGHDGMKYPLPSRELIADSIEAVAIGHGFDGLVLIPNCDKIVPGMLMAAARLNIPAVVMSGGPMLAGRYDGRDISVSTMFEAAGLYEAGKITAAELDTMEKSACPGCGSCAGLFTANTMNCLTEVLGMALPGNGTIPAAHTGARRMLAKKAGATAVELVKKNCNPRDILTLKSFENAIAVDMAVGGSSNTVLHLTAIAYEAGIELPLSLFESMSAQTPYITKMSPGGSHHIQDLNEAGGIAAVMKELTKKGIIHTDALTVTGTVADRLKDAVITRPDVIKTVEKPYRTRGGIAILTGNLAADGAVVKESAVAEHMLNFEGPAKVFDSEEAAIDAIIGKKIQDGDVVVIRYEGPKGGPGMKEMLNPTAVITGMGLRVALLTDGRFSGATQGACIGHISPEAAEGGTIGLLKDEDIITIDIPNRKLAVKLSDSELEKRRSEWVKPAPKVTTGYLARYAKLVTSGSTGAVLK</sequence>
<dbReference type="GO" id="GO:0051537">
    <property type="term" value="F:2 iron, 2 sulfur cluster binding"/>
    <property type="evidence" value="ECO:0007669"/>
    <property type="project" value="UniProtKB-UniRule"/>
</dbReference>
<comment type="cofactor">
    <cofactor evidence="1 15">
        <name>Mg(2+)</name>
        <dbReference type="ChEBI" id="CHEBI:18420"/>
    </cofactor>
</comment>
<comment type="caution">
    <text evidence="18">The sequence shown here is derived from an EMBL/GenBank/DDBJ whole genome shotgun (WGS) entry which is preliminary data.</text>
</comment>
<gene>
    <name evidence="15" type="primary">ilvD</name>
    <name evidence="18" type="ORF">EV210_11657</name>
</gene>
<evidence type="ECO:0000256" key="2">
    <source>
        <dbReference type="ARBA" id="ARBA00006486"/>
    </source>
</evidence>
<dbReference type="InterPro" id="IPR020558">
    <property type="entry name" value="DiOHA_6PGluconate_deHydtase_CS"/>
</dbReference>
<dbReference type="EC" id="4.2.1.9" evidence="14 15"/>
<evidence type="ECO:0000259" key="16">
    <source>
        <dbReference type="Pfam" id="PF00920"/>
    </source>
</evidence>
<evidence type="ECO:0000256" key="14">
    <source>
        <dbReference type="ARBA" id="ARBA00029490"/>
    </source>
</evidence>
<keyword evidence="10 15" id="KW-0100">Branched-chain amino acid biosynthesis</keyword>
<feature type="domain" description="Dihydroxy-acid/6-phosphogluconate dehydratase C-terminal" evidence="17">
    <location>
        <begin position="358"/>
        <end position="547"/>
    </location>
</feature>
<dbReference type="RefSeq" id="WP_132082990.1">
    <property type="nucleotide sequence ID" value="NZ_DAIMLW010000116.1"/>
</dbReference>
<dbReference type="PANTHER" id="PTHR43661:SF3">
    <property type="entry name" value="D-XYLONATE DEHYDRATASE YAGF-RELATED"/>
    <property type="match status" value="1"/>
</dbReference>
<dbReference type="HAMAP" id="MF_00012">
    <property type="entry name" value="IlvD"/>
    <property type="match status" value="1"/>
</dbReference>
<comment type="catalytic activity">
    <reaction evidence="11">
        <text>(2R)-2,3-dihydroxy-3-methylbutanoate = 3-methyl-2-oxobutanoate + H2O</text>
        <dbReference type="Rhea" id="RHEA:24809"/>
        <dbReference type="ChEBI" id="CHEBI:11851"/>
        <dbReference type="ChEBI" id="CHEBI:15377"/>
        <dbReference type="ChEBI" id="CHEBI:49072"/>
        <dbReference type="EC" id="4.2.1.9"/>
    </reaction>
    <physiologicalReaction direction="left-to-right" evidence="11">
        <dbReference type="Rhea" id="RHEA:24810"/>
    </physiologicalReaction>
</comment>
<evidence type="ECO:0000256" key="3">
    <source>
        <dbReference type="ARBA" id="ARBA00022605"/>
    </source>
</evidence>
<evidence type="ECO:0000256" key="9">
    <source>
        <dbReference type="ARBA" id="ARBA00023239"/>
    </source>
</evidence>
<dbReference type="InterPro" id="IPR004404">
    <property type="entry name" value="DihydroxyA_deHydtase"/>
</dbReference>
<dbReference type="InterPro" id="IPR042096">
    <property type="entry name" value="Dihydro-acid_dehy_C"/>
</dbReference>
<evidence type="ECO:0000313" key="18">
    <source>
        <dbReference type="EMBL" id="TCL33955.1"/>
    </source>
</evidence>
<organism evidence="18 19">
    <name type="scientific">Anaerospora hongkongensis</name>
    <dbReference type="NCBI Taxonomy" id="244830"/>
    <lineage>
        <taxon>Bacteria</taxon>
        <taxon>Bacillati</taxon>
        <taxon>Bacillota</taxon>
        <taxon>Negativicutes</taxon>
        <taxon>Selenomonadales</taxon>
        <taxon>Sporomusaceae</taxon>
        <taxon>Anaerospora</taxon>
    </lineage>
</organism>
<feature type="active site" description="Proton acceptor" evidence="15">
    <location>
        <position position="466"/>
    </location>
</feature>
<dbReference type="PANTHER" id="PTHR43661">
    <property type="entry name" value="D-XYLONATE DEHYDRATASE"/>
    <property type="match status" value="1"/>
</dbReference>
<keyword evidence="6 15" id="KW-0460">Magnesium</keyword>
<comment type="pathway">
    <text evidence="12 15">Amino-acid biosynthesis; L-valine biosynthesis; L-valine from pyruvate: step 3/4.</text>
</comment>
<keyword evidence="5 15" id="KW-0479">Metal-binding</keyword>
<dbReference type="Gene3D" id="3.50.30.80">
    <property type="entry name" value="IlvD/EDD C-terminal domain-like"/>
    <property type="match status" value="1"/>
</dbReference>
<dbReference type="FunFam" id="3.50.30.80:FF:000001">
    <property type="entry name" value="Dihydroxy-acid dehydratase"/>
    <property type="match status" value="1"/>
</dbReference>
<dbReference type="Pfam" id="PF24877">
    <property type="entry name" value="ILV_EDD_C"/>
    <property type="match status" value="1"/>
</dbReference>
<dbReference type="InterPro" id="IPR000581">
    <property type="entry name" value="ILV_EDD_N"/>
</dbReference>
<dbReference type="PROSITE" id="PS00887">
    <property type="entry name" value="ILVD_EDD_2"/>
    <property type="match status" value="1"/>
</dbReference>
<feature type="domain" description="Dihydroxy-acid/6-phosphogluconate dehydratase N-terminal" evidence="16">
    <location>
        <begin position="31"/>
        <end position="344"/>
    </location>
</feature>
<evidence type="ECO:0000256" key="4">
    <source>
        <dbReference type="ARBA" id="ARBA00022714"/>
    </source>
</evidence>
<dbReference type="SUPFAM" id="SSF52016">
    <property type="entry name" value="LeuD/IlvD-like"/>
    <property type="match status" value="1"/>
</dbReference>
<dbReference type="Proteomes" id="UP000295063">
    <property type="component" value="Unassembled WGS sequence"/>
</dbReference>
<dbReference type="UniPathway" id="UPA00049">
    <property type="reaction ID" value="UER00061"/>
</dbReference>
<comment type="pathway">
    <text evidence="13 15">Amino-acid biosynthesis; L-isoleucine biosynthesis; L-isoleucine from 2-oxobutanoate: step 3/4.</text>
</comment>
<evidence type="ECO:0000256" key="12">
    <source>
        <dbReference type="ARBA" id="ARBA00029436"/>
    </source>
</evidence>
<protein>
    <recommendedName>
        <fullName evidence="14 15">Dihydroxy-acid dehydratase</fullName>
        <shortName evidence="15">DAD</shortName>
        <ecNumber evidence="14 15">4.2.1.9</ecNumber>
    </recommendedName>
</protein>
<dbReference type="NCBIfam" id="TIGR00110">
    <property type="entry name" value="ilvD"/>
    <property type="match status" value="1"/>
</dbReference>
<dbReference type="GO" id="GO:0000287">
    <property type="term" value="F:magnesium ion binding"/>
    <property type="evidence" value="ECO:0007669"/>
    <property type="project" value="UniProtKB-UniRule"/>
</dbReference>
<dbReference type="GO" id="GO:0009097">
    <property type="term" value="P:isoleucine biosynthetic process"/>
    <property type="evidence" value="ECO:0007669"/>
    <property type="project" value="UniProtKB-UniRule"/>
</dbReference>
<evidence type="ECO:0000256" key="13">
    <source>
        <dbReference type="ARBA" id="ARBA00029437"/>
    </source>
</evidence>
<evidence type="ECO:0000259" key="17">
    <source>
        <dbReference type="Pfam" id="PF24877"/>
    </source>
</evidence>
<keyword evidence="7 15" id="KW-0408">Iron</keyword>
<feature type="binding site" description="via carbamate group" evidence="15">
    <location>
        <position position="121"/>
    </location>
    <ligand>
        <name>Mg(2+)</name>
        <dbReference type="ChEBI" id="CHEBI:18420"/>
    </ligand>
</feature>
<feature type="binding site" evidence="15">
    <location>
        <position position="78"/>
    </location>
    <ligand>
        <name>Mg(2+)</name>
        <dbReference type="ChEBI" id="CHEBI:18420"/>
    </ligand>
</feature>
<keyword evidence="19" id="KW-1185">Reference proteome</keyword>
<proteinExistence type="inferred from homology"/>
<dbReference type="PROSITE" id="PS00886">
    <property type="entry name" value="ILVD_EDD_1"/>
    <property type="match status" value="1"/>
</dbReference>
<dbReference type="NCBIfam" id="NF002068">
    <property type="entry name" value="PRK00911.1"/>
    <property type="match status" value="1"/>
</dbReference>
<evidence type="ECO:0000256" key="5">
    <source>
        <dbReference type="ARBA" id="ARBA00022723"/>
    </source>
</evidence>
<dbReference type="Pfam" id="PF00920">
    <property type="entry name" value="ILVD_EDD_N"/>
    <property type="match status" value="1"/>
</dbReference>
<dbReference type="GO" id="GO:0004160">
    <property type="term" value="F:dihydroxy-acid dehydratase activity"/>
    <property type="evidence" value="ECO:0007669"/>
    <property type="project" value="UniProtKB-UniRule"/>
</dbReference>
<dbReference type="OrthoDB" id="9807077at2"/>
<dbReference type="InterPro" id="IPR056740">
    <property type="entry name" value="ILV_EDD_C"/>
</dbReference>
<comment type="similarity">
    <text evidence="2 15">Belongs to the IlvD/Edd family.</text>
</comment>
<accession>A0A4R1PT89</accession>
<keyword evidence="9 15" id="KW-0456">Lyase</keyword>
<comment type="cofactor">
    <cofactor evidence="15">
        <name>[2Fe-2S] cluster</name>
        <dbReference type="ChEBI" id="CHEBI:190135"/>
    </cofactor>
    <text evidence="15">Binds 1 [2Fe-2S] cluster per subunit. This cluster acts as a Lewis acid cofactor.</text>
</comment>
<dbReference type="AlphaFoldDB" id="A0A4R1PT89"/>
<dbReference type="UniPathway" id="UPA00047">
    <property type="reaction ID" value="UER00057"/>
</dbReference>
<evidence type="ECO:0000256" key="10">
    <source>
        <dbReference type="ARBA" id="ARBA00023304"/>
    </source>
</evidence>
<evidence type="ECO:0000313" key="19">
    <source>
        <dbReference type="Proteomes" id="UP000295063"/>
    </source>
</evidence>
<dbReference type="GO" id="GO:0009099">
    <property type="term" value="P:L-valine biosynthetic process"/>
    <property type="evidence" value="ECO:0007669"/>
    <property type="project" value="UniProtKB-UniRule"/>
</dbReference>
<evidence type="ECO:0000256" key="6">
    <source>
        <dbReference type="ARBA" id="ARBA00022842"/>
    </source>
</evidence>
<evidence type="ECO:0000256" key="11">
    <source>
        <dbReference type="ARBA" id="ARBA00029304"/>
    </source>
</evidence>
<dbReference type="EMBL" id="SLUI01000016">
    <property type="protein sequence ID" value="TCL33955.1"/>
    <property type="molecule type" value="Genomic_DNA"/>
</dbReference>
<evidence type="ECO:0000256" key="8">
    <source>
        <dbReference type="ARBA" id="ARBA00023014"/>
    </source>
</evidence>
<comment type="caution">
    <text evidence="15">Lacks conserved residue(s) required for the propagation of feature annotation.</text>
</comment>
<dbReference type="InterPro" id="IPR037237">
    <property type="entry name" value="IlvD/EDD_N"/>
</dbReference>
<evidence type="ECO:0000256" key="15">
    <source>
        <dbReference type="HAMAP-Rule" id="MF_00012"/>
    </source>
</evidence>
<feature type="binding site" evidence="15">
    <location>
        <position position="442"/>
    </location>
    <ligand>
        <name>Mg(2+)</name>
        <dbReference type="ChEBI" id="CHEBI:18420"/>
    </ligand>
</feature>
<keyword evidence="8 15" id="KW-0411">Iron-sulfur</keyword>
<keyword evidence="3 15" id="KW-0028">Amino-acid biosynthesis</keyword>
<comment type="subunit">
    <text evidence="15">Homodimer.</text>
</comment>
<name>A0A4R1PT89_9FIRM</name>
<feature type="binding site" evidence="15">
    <location>
        <position position="120"/>
    </location>
    <ligand>
        <name>Mg(2+)</name>
        <dbReference type="ChEBI" id="CHEBI:18420"/>
    </ligand>
</feature>